<gene>
    <name evidence="8" type="ORF">DSM00_724</name>
</gene>
<evidence type="ECO:0000259" key="7">
    <source>
        <dbReference type="PROSITE" id="PS50893"/>
    </source>
</evidence>
<dbReference type="InterPro" id="IPR027417">
    <property type="entry name" value="P-loop_NTPase"/>
</dbReference>
<dbReference type="SUPFAM" id="SSF52540">
    <property type="entry name" value="P-loop containing nucleoside triphosphate hydrolases"/>
    <property type="match status" value="1"/>
</dbReference>
<dbReference type="InterPro" id="IPR050763">
    <property type="entry name" value="ABC_transporter_ATP-binding"/>
</dbReference>
<reference evidence="8 9" key="1">
    <citation type="submission" date="2018-07" db="EMBL/GenBank/DDBJ databases">
        <title>Leeuwenhoekiella genomics.</title>
        <authorList>
            <person name="Tahon G."/>
            <person name="Willems A."/>
        </authorList>
    </citation>
    <scope>NUCLEOTIDE SEQUENCE [LARGE SCALE GENOMIC DNA]</scope>
    <source>
        <strain evidence="8 9">LMG 22550</strain>
    </source>
</reference>
<keyword evidence="6" id="KW-1133">Transmembrane helix</keyword>
<dbReference type="GO" id="GO:0016887">
    <property type="term" value="F:ATP hydrolysis activity"/>
    <property type="evidence" value="ECO:0007669"/>
    <property type="project" value="InterPro"/>
</dbReference>
<comment type="similarity">
    <text evidence="1">Belongs to the ABC transporter superfamily.</text>
</comment>
<dbReference type="GO" id="GO:0005524">
    <property type="term" value="F:ATP binding"/>
    <property type="evidence" value="ECO:0007669"/>
    <property type="project" value="UniProtKB-KW"/>
</dbReference>
<feature type="domain" description="ABC transporter" evidence="7">
    <location>
        <begin position="45"/>
        <end position="272"/>
    </location>
</feature>
<keyword evidence="9" id="KW-1185">Reference proteome</keyword>
<dbReference type="Proteomes" id="UP000289238">
    <property type="component" value="Unassembled WGS sequence"/>
</dbReference>
<feature type="transmembrane region" description="Helical" evidence="6">
    <location>
        <begin position="20"/>
        <end position="41"/>
    </location>
</feature>
<name>A0A4Q0PEF0_9FLAO</name>
<dbReference type="Pfam" id="PF00005">
    <property type="entry name" value="ABC_tran"/>
    <property type="match status" value="1"/>
</dbReference>
<keyword evidence="6" id="KW-0812">Transmembrane</keyword>
<evidence type="ECO:0000256" key="3">
    <source>
        <dbReference type="ARBA" id="ARBA00022458"/>
    </source>
</evidence>
<dbReference type="InterPro" id="IPR003439">
    <property type="entry name" value="ABC_transporter-like_ATP-bd"/>
</dbReference>
<dbReference type="SMART" id="SM00382">
    <property type="entry name" value="AAA"/>
    <property type="match status" value="1"/>
</dbReference>
<dbReference type="InterPro" id="IPR017871">
    <property type="entry name" value="ABC_transporter-like_CS"/>
</dbReference>
<evidence type="ECO:0000313" key="8">
    <source>
        <dbReference type="EMBL" id="RXG24928.1"/>
    </source>
</evidence>
<protein>
    <submittedName>
        <fullName evidence="8">ABC-2 type transport system ATP-binding protein</fullName>
    </submittedName>
</protein>
<proteinExistence type="inferred from homology"/>
<dbReference type="PANTHER" id="PTHR42711">
    <property type="entry name" value="ABC TRANSPORTER ATP-BINDING PROTEIN"/>
    <property type="match status" value="1"/>
</dbReference>
<sequence>MIDYFLKRVSKIIFYWLTKYIIRSLLALIISISLNFISFSMTNLLVADNIHKKYGNYTALNNLSISIPKGSIFGLLGPNGAGKTTLIRIINQITIPDSGNVLLDGEPLNAKHIANIGYMPEERGLYKSMKVGEQVIYLARLKGLSKAEAKERSLYWFERLGMLSWWNKKIQELSKGQAQKVQFIVTVLHQPKLLIFDEPFSGFDPINASLIKDEILKLRDDGATILFSTHRMESVEQMCDHIALINKSNKILDGKLSDIKRDYRTQTYEVGIETIDDSRSSLENLEKILLPEMAAHWEVTPANFKTINENDLKMIVKIPQELKSKDLLLYLSNKGSINHFVEVIPTVNDIFIQTINAD</sequence>
<keyword evidence="3" id="KW-0536">Nodulation</keyword>
<keyword evidence="6" id="KW-0472">Membrane</keyword>
<comment type="caution">
    <text evidence="8">The sequence shown here is derived from an EMBL/GenBank/DDBJ whole genome shotgun (WGS) entry which is preliminary data.</text>
</comment>
<dbReference type="PROSITE" id="PS50893">
    <property type="entry name" value="ABC_TRANSPORTER_2"/>
    <property type="match status" value="1"/>
</dbReference>
<evidence type="ECO:0000256" key="6">
    <source>
        <dbReference type="SAM" id="Phobius"/>
    </source>
</evidence>
<dbReference type="AlphaFoldDB" id="A0A4Q0PEF0"/>
<dbReference type="PROSITE" id="PS00211">
    <property type="entry name" value="ABC_TRANSPORTER_1"/>
    <property type="match status" value="1"/>
</dbReference>
<dbReference type="EMBL" id="QOVM01000001">
    <property type="protein sequence ID" value="RXG24928.1"/>
    <property type="molecule type" value="Genomic_DNA"/>
</dbReference>
<evidence type="ECO:0000313" key="9">
    <source>
        <dbReference type="Proteomes" id="UP000289238"/>
    </source>
</evidence>
<dbReference type="InterPro" id="IPR003593">
    <property type="entry name" value="AAA+_ATPase"/>
</dbReference>
<accession>A0A4Q0PEF0</accession>
<dbReference type="Pfam" id="PF13732">
    <property type="entry name" value="DrrA1-3_C"/>
    <property type="match status" value="1"/>
</dbReference>
<keyword evidence="4" id="KW-0547">Nucleotide-binding</keyword>
<evidence type="ECO:0000256" key="1">
    <source>
        <dbReference type="ARBA" id="ARBA00005417"/>
    </source>
</evidence>
<evidence type="ECO:0000256" key="2">
    <source>
        <dbReference type="ARBA" id="ARBA00022448"/>
    </source>
</evidence>
<keyword evidence="5 8" id="KW-0067">ATP-binding</keyword>
<dbReference type="PANTHER" id="PTHR42711:SF5">
    <property type="entry name" value="ABC TRANSPORTER ATP-BINDING PROTEIN NATA"/>
    <property type="match status" value="1"/>
</dbReference>
<evidence type="ECO:0000256" key="5">
    <source>
        <dbReference type="ARBA" id="ARBA00022840"/>
    </source>
</evidence>
<dbReference type="Gene3D" id="3.40.50.300">
    <property type="entry name" value="P-loop containing nucleotide triphosphate hydrolases"/>
    <property type="match status" value="1"/>
</dbReference>
<keyword evidence="2" id="KW-0813">Transport</keyword>
<evidence type="ECO:0000256" key="4">
    <source>
        <dbReference type="ARBA" id="ARBA00022741"/>
    </source>
</evidence>
<organism evidence="8 9">
    <name type="scientific">Leeuwenhoekiella aequorea</name>
    <dbReference type="NCBI Taxonomy" id="283736"/>
    <lineage>
        <taxon>Bacteria</taxon>
        <taxon>Pseudomonadati</taxon>
        <taxon>Bacteroidota</taxon>
        <taxon>Flavobacteriia</taxon>
        <taxon>Flavobacteriales</taxon>
        <taxon>Flavobacteriaceae</taxon>
        <taxon>Leeuwenhoekiella</taxon>
    </lineage>
</organism>
<dbReference type="InterPro" id="IPR025302">
    <property type="entry name" value="DrrA1/2-like_C"/>
</dbReference>